<accession>A0A644XSJ7</accession>
<reference evidence="1" key="1">
    <citation type="submission" date="2019-08" db="EMBL/GenBank/DDBJ databases">
        <authorList>
            <person name="Kucharzyk K."/>
            <person name="Murdoch R.W."/>
            <person name="Higgins S."/>
            <person name="Loffler F."/>
        </authorList>
    </citation>
    <scope>NUCLEOTIDE SEQUENCE</scope>
</reference>
<dbReference type="EMBL" id="VSSQ01003102">
    <property type="protein sequence ID" value="MPM19059.1"/>
    <property type="molecule type" value="Genomic_DNA"/>
</dbReference>
<dbReference type="AlphaFoldDB" id="A0A644XSJ7"/>
<proteinExistence type="predicted"/>
<gene>
    <name evidence="1" type="ORF">SDC9_65477</name>
</gene>
<protein>
    <submittedName>
        <fullName evidence="1">Uncharacterized protein</fullName>
    </submittedName>
</protein>
<sequence length="136" mass="15575">MSINKIIGDKKPPQSLTNYGQFLYFKGPNLWKCKQYFALYKKRLPAGKGWQRNFFVMSWGSRGSQSTCRRCVVKQMVVLGCLVRSMEEPRNQTTSLAESNRIQIQKAQNLIPPLLPLKRPSTFADGLLLFLYLTGV</sequence>
<evidence type="ECO:0000313" key="1">
    <source>
        <dbReference type="EMBL" id="MPM19059.1"/>
    </source>
</evidence>
<organism evidence="1">
    <name type="scientific">bioreactor metagenome</name>
    <dbReference type="NCBI Taxonomy" id="1076179"/>
    <lineage>
        <taxon>unclassified sequences</taxon>
        <taxon>metagenomes</taxon>
        <taxon>ecological metagenomes</taxon>
    </lineage>
</organism>
<name>A0A644XSJ7_9ZZZZ</name>
<comment type="caution">
    <text evidence="1">The sequence shown here is derived from an EMBL/GenBank/DDBJ whole genome shotgun (WGS) entry which is preliminary data.</text>
</comment>